<dbReference type="GO" id="GO:0043022">
    <property type="term" value="F:ribosome binding"/>
    <property type="evidence" value="ECO:0007669"/>
    <property type="project" value="UniProtKB-UniRule"/>
</dbReference>
<dbReference type="HAMAP" id="MF_00765">
    <property type="entry name" value="DarP"/>
    <property type="match status" value="1"/>
</dbReference>
<dbReference type="GO" id="GO:0019843">
    <property type="term" value="F:rRNA binding"/>
    <property type="evidence" value="ECO:0007669"/>
    <property type="project" value="UniProtKB-UniRule"/>
</dbReference>
<reference evidence="7 8" key="1">
    <citation type="submission" date="2006-02" db="EMBL/GenBank/DDBJ databases">
        <authorList>
            <person name="Pinhassi J."/>
            <person name="Pedros-Alio C."/>
            <person name="Ferriera S."/>
            <person name="Johnson J."/>
            <person name="Kravitz S."/>
            <person name="Halpern A."/>
            <person name="Remington K."/>
            <person name="Beeson K."/>
            <person name="Tran B."/>
            <person name="Rogers Y.-H."/>
            <person name="Friedman R."/>
            <person name="Venter J.C."/>
        </authorList>
    </citation>
    <scope>NUCLEOTIDE SEQUENCE [LARGE SCALE GENOMIC DNA]</scope>
    <source>
        <strain evidence="7 8">MED92</strain>
    </source>
</reference>
<dbReference type="AlphaFoldDB" id="A0A7U8C714"/>
<dbReference type="Gene3D" id="1.10.60.30">
    <property type="entry name" value="PSPTO4464-like domains"/>
    <property type="match status" value="2"/>
</dbReference>
<name>A0A7U8C714_NEPCE</name>
<dbReference type="CDD" id="cd16331">
    <property type="entry name" value="YjgA-like"/>
    <property type="match status" value="1"/>
</dbReference>
<evidence type="ECO:0000256" key="3">
    <source>
        <dbReference type="ARBA" id="ARBA00022730"/>
    </source>
</evidence>
<keyword evidence="3 5" id="KW-0699">rRNA-binding</keyword>
<evidence type="ECO:0000256" key="1">
    <source>
        <dbReference type="ARBA" id="ARBA00022490"/>
    </source>
</evidence>
<dbReference type="PANTHER" id="PTHR38101">
    <property type="entry name" value="UPF0307 PROTEIN YJGA"/>
    <property type="match status" value="1"/>
</dbReference>
<sequence>MSNNEDFDMQSNHDGEEEWLSKTEVKRQMHALQELGARLTKLNQEQLNKLDLSDKLRSAIDEFHRIKANGAQKRHLQFIGKIMRTEDADEIEHAIGLFEAGHQAHTQVFHKLELWRDRLINEGNSALQEYVSENPTADVQHLRQLIRNAQKELKLEKPPASARKLFKYLRDVADV</sequence>
<keyword evidence="2 5" id="KW-0690">Ribosome biogenesis</keyword>
<keyword evidence="1 5" id="KW-0963">Cytoplasm</keyword>
<gene>
    <name evidence="5" type="primary">darP</name>
    <name evidence="7" type="ORF">MED92_01554</name>
</gene>
<proteinExistence type="inferred from homology"/>
<dbReference type="PIRSF" id="PIRSF016183">
    <property type="entry name" value="UCP016183"/>
    <property type="match status" value="1"/>
</dbReference>
<evidence type="ECO:0000256" key="2">
    <source>
        <dbReference type="ARBA" id="ARBA00022517"/>
    </source>
</evidence>
<comment type="caution">
    <text evidence="7">The sequence shown here is derived from an EMBL/GenBank/DDBJ whole genome shotgun (WGS) entry which is preliminary data.</text>
</comment>
<dbReference type="Proteomes" id="UP000002171">
    <property type="component" value="Unassembled WGS sequence"/>
</dbReference>
<dbReference type="EMBL" id="AAOW01000011">
    <property type="protein sequence ID" value="EAR61054.1"/>
    <property type="molecule type" value="Genomic_DNA"/>
</dbReference>
<keyword evidence="6" id="KW-0175">Coiled coil</keyword>
<keyword evidence="8" id="KW-1185">Reference proteome</keyword>
<dbReference type="GO" id="GO:1902626">
    <property type="term" value="P:assembly of large subunit precursor of preribosome"/>
    <property type="evidence" value="ECO:0007669"/>
    <property type="project" value="UniProtKB-UniRule"/>
</dbReference>
<dbReference type="SUPFAM" id="SSF158710">
    <property type="entry name" value="PSPTO4464-like"/>
    <property type="match status" value="1"/>
</dbReference>
<dbReference type="NCBIfam" id="NF003593">
    <property type="entry name" value="PRK05255.1-1"/>
    <property type="match status" value="1"/>
</dbReference>
<organism evidence="7 8">
    <name type="scientific">Neptuniibacter caesariensis</name>
    <dbReference type="NCBI Taxonomy" id="207954"/>
    <lineage>
        <taxon>Bacteria</taxon>
        <taxon>Pseudomonadati</taxon>
        <taxon>Pseudomonadota</taxon>
        <taxon>Gammaproteobacteria</taxon>
        <taxon>Oceanospirillales</taxon>
        <taxon>Oceanospirillaceae</taxon>
        <taxon>Neptuniibacter</taxon>
    </lineage>
</organism>
<evidence type="ECO:0000313" key="7">
    <source>
        <dbReference type="EMBL" id="EAR61054.1"/>
    </source>
</evidence>
<dbReference type="GO" id="GO:0005829">
    <property type="term" value="C:cytosol"/>
    <property type="evidence" value="ECO:0007669"/>
    <property type="project" value="TreeGrafter"/>
</dbReference>
<dbReference type="RefSeq" id="WP_007022330.1">
    <property type="nucleotide sequence ID" value="NZ_CH724127.1"/>
</dbReference>
<dbReference type="Pfam" id="PF04751">
    <property type="entry name" value="DarP"/>
    <property type="match status" value="1"/>
</dbReference>
<evidence type="ECO:0000313" key="8">
    <source>
        <dbReference type="Proteomes" id="UP000002171"/>
    </source>
</evidence>
<dbReference type="InterPro" id="IPR006839">
    <property type="entry name" value="DarP"/>
</dbReference>
<evidence type="ECO:0000256" key="4">
    <source>
        <dbReference type="ARBA" id="ARBA00022884"/>
    </source>
</evidence>
<comment type="similarity">
    <text evidence="5">Belongs to the DarP family.</text>
</comment>
<accession>A0A7U8C714</accession>
<comment type="function">
    <text evidence="5">Member of a network of 50S ribosomal subunit biogenesis factors which assembles along the 30S-50S interface, preventing incorrect 23S rRNA structures from forming. Promotes peptidyl transferase center (PTC) maturation.</text>
</comment>
<dbReference type="OrthoDB" id="5293604at2"/>
<comment type="subcellular location">
    <subcellularLocation>
        <location evidence="5">Cytoplasm</location>
    </subcellularLocation>
    <text evidence="5">Associates with late stage pre-50S ribosomal subunits.</text>
</comment>
<protein>
    <recommendedName>
        <fullName evidence="5">Dual-action ribosomal maturation protein DarP</fullName>
    </recommendedName>
    <alternativeName>
        <fullName evidence="5">Large ribosomal subunit assembly factor DarP</fullName>
    </alternativeName>
</protein>
<evidence type="ECO:0000256" key="6">
    <source>
        <dbReference type="SAM" id="Coils"/>
    </source>
</evidence>
<feature type="coiled-coil region" evidence="6">
    <location>
        <begin position="25"/>
        <end position="62"/>
    </location>
</feature>
<dbReference type="PANTHER" id="PTHR38101:SF1">
    <property type="entry name" value="UPF0307 PROTEIN YJGA"/>
    <property type="match status" value="1"/>
</dbReference>
<dbReference type="InterPro" id="IPR023153">
    <property type="entry name" value="DarP_sf"/>
</dbReference>
<keyword evidence="4 5" id="KW-0694">RNA-binding</keyword>
<evidence type="ECO:0000256" key="5">
    <source>
        <dbReference type="HAMAP-Rule" id="MF_00765"/>
    </source>
</evidence>